<sequence length="35" mass="4315">MLQSEDRQTTPIQRTFDKRVVEYQTNPRYLRELDS</sequence>
<dbReference type="Proteomes" id="UP000192666">
    <property type="component" value="Unassembled WGS sequence"/>
</dbReference>
<evidence type="ECO:0000313" key="1">
    <source>
        <dbReference type="EMBL" id="OQM49726.1"/>
    </source>
</evidence>
<proteinExistence type="predicted"/>
<reference evidence="1 2" key="1">
    <citation type="submission" date="2017-03" db="EMBL/GenBank/DDBJ databases">
        <title>Maternal inheritance of bifidobacteria.</title>
        <authorList>
            <person name="Lugli G.A."/>
            <person name="Duranti S."/>
            <person name="Milani C."/>
            <person name="Mancabelli L."/>
        </authorList>
    </citation>
    <scope>NUCLEOTIDE SEQUENCE [LARGE SCALE GENOMIC DNA]</scope>
    <source>
        <strain evidence="1 2">1899B</strain>
    </source>
</reference>
<dbReference type="EMBL" id="NAQA01000006">
    <property type="protein sequence ID" value="OQM49726.1"/>
    <property type="molecule type" value="Genomic_DNA"/>
</dbReference>
<evidence type="ECO:0000313" key="2">
    <source>
        <dbReference type="Proteomes" id="UP000192666"/>
    </source>
</evidence>
<gene>
    <name evidence="1" type="ORF">B5782_1475</name>
</gene>
<dbReference type="AlphaFoldDB" id="A0A1V8PM39"/>
<name>A0A1V8PM39_9BIFI</name>
<comment type="caution">
    <text evidence="1">The sequence shown here is derived from an EMBL/GenBank/DDBJ whole genome shotgun (WGS) entry which is preliminary data.</text>
</comment>
<organism evidence="1 2">
    <name type="scientific">Bifidobacterium catenulatum</name>
    <dbReference type="NCBI Taxonomy" id="1686"/>
    <lineage>
        <taxon>Bacteria</taxon>
        <taxon>Bacillati</taxon>
        <taxon>Actinomycetota</taxon>
        <taxon>Actinomycetes</taxon>
        <taxon>Bifidobacteriales</taxon>
        <taxon>Bifidobacteriaceae</taxon>
        <taxon>Bifidobacterium</taxon>
    </lineage>
</organism>
<protein>
    <submittedName>
        <fullName evidence="1">Uncharacterized protein</fullName>
    </submittedName>
</protein>
<accession>A0A1V8PM39</accession>